<keyword evidence="7" id="KW-0349">Heme</keyword>
<keyword evidence="3 7" id="KW-0812">Transmembrane</keyword>
<feature type="transmembrane region" description="Helical" evidence="7">
    <location>
        <begin position="192"/>
        <end position="211"/>
    </location>
</feature>
<proteinExistence type="inferred from homology"/>
<evidence type="ECO:0000256" key="2">
    <source>
        <dbReference type="ARBA" id="ARBA00022448"/>
    </source>
</evidence>
<evidence type="ECO:0000256" key="7">
    <source>
        <dbReference type="HAMAP-Rule" id="MF_01207"/>
    </source>
</evidence>
<dbReference type="InterPro" id="IPR013130">
    <property type="entry name" value="Fe3_Rdtase_TM_dom"/>
</dbReference>
<keyword evidence="2 7" id="KW-0813">Transport</keyword>
<comment type="function">
    <text evidence="7">Part of the MsrPQ system that repairs oxidized periplasmic proteins containing methionine sulfoxide residues (Met-O), using respiratory chain electrons. Thus protects these proteins from oxidative-stress damage caused by reactive species of oxygen and chlorine generated by the host defense mechanisms. MsrPQ is essential for the maintenance of envelope integrity under bleach stress, rescuing a wide series of structurally unrelated periplasmic proteins from methionine oxidation. MsrQ provides electrons for reduction to the reductase catalytic subunit MsrP, using the quinone pool of the respiratory chain.</text>
</comment>
<evidence type="ECO:0000256" key="1">
    <source>
        <dbReference type="ARBA" id="ARBA00004141"/>
    </source>
</evidence>
<evidence type="ECO:0000256" key="6">
    <source>
        <dbReference type="ARBA" id="ARBA00023136"/>
    </source>
</evidence>
<dbReference type="GO" id="GO:0010181">
    <property type="term" value="F:FMN binding"/>
    <property type="evidence" value="ECO:0007669"/>
    <property type="project" value="UniProtKB-UniRule"/>
</dbReference>
<keyword evidence="6 7" id="KW-0472">Membrane</keyword>
<dbReference type="Proteomes" id="UP000461670">
    <property type="component" value="Unassembled WGS sequence"/>
</dbReference>
<evidence type="ECO:0000313" key="10">
    <source>
        <dbReference type="Proteomes" id="UP000461670"/>
    </source>
</evidence>
<gene>
    <name evidence="7 9" type="primary">msrQ</name>
    <name evidence="9" type="ORF">GAK30_01178</name>
</gene>
<feature type="domain" description="Ferric oxidoreductase" evidence="8">
    <location>
        <begin position="77"/>
        <end position="178"/>
    </location>
</feature>
<evidence type="ECO:0000256" key="4">
    <source>
        <dbReference type="ARBA" id="ARBA00022989"/>
    </source>
</evidence>
<evidence type="ECO:0000256" key="5">
    <source>
        <dbReference type="ARBA" id="ARBA00023004"/>
    </source>
</evidence>
<dbReference type="GO" id="GO:0046872">
    <property type="term" value="F:metal ion binding"/>
    <property type="evidence" value="ECO:0007669"/>
    <property type="project" value="UniProtKB-KW"/>
</dbReference>
<feature type="transmembrane region" description="Helical" evidence="7">
    <location>
        <begin position="167"/>
        <end position="186"/>
    </location>
</feature>
<keyword evidence="7" id="KW-0479">Metal-binding</keyword>
<name>A0A7V8JQY5_9BURK</name>
<dbReference type="GO" id="GO:0030091">
    <property type="term" value="P:protein repair"/>
    <property type="evidence" value="ECO:0007669"/>
    <property type="project" value="UniProtKB-UniRule"/>
</dbReference>
<dbReference type="GO" id="GO:0020037">
    <property type="term" value="F:heme binding"/>
    <property type="evidence" value="ECO:0007669"/>
    <property type="project" value="UniProtKB-UniRule"/>
</dbReference>
<dbReference type="InterPro" id="IPR022837">
    <property type="entry name" value="MsrQ-like"/>
</dbReference>
<dbReference type="PANTHER" id="PTHR36964:SF1">
    <property type="entry name" value="PROTEIN-METHIONINE-SULFOXIDE REDUCTASE HEME-BINDING SUBUNIT MSRQ"/>
    <property type="match status" value="1"/>
</dbReference>
<keyword evidence="7" id="KW-0288">FMN</keyword>
<dbReference type="GO" id="GO:0009055">
    <property type="term" value="F:electron transfer activity"/>
    <property type="evidence" value="ECO:0007669"/>
    <property type="project" value="UniProtKB-UniRule"/>
</dbReference>
<feature type="transmembrane region" description="Helical" evidence="7">
    <location>
        <begin position="135"/>
        <end position="155"/>
    </location>
</feature>
<reference evidence="10" key="1">
    <citation type="journal article" date="2020" name="MBio">
        <title>Horizontal gene transfer to a defensive symbiont with a reduced genome amongst a multipartite beetle microbiome.</title>
        <authorList>
            <person name="Waterworth S.C."/>
            <person name="Florez L.V."/>
            <person name="Rees E.R."/>
            <person name="Hertweck C."/>
            <person name="Kaltenpoth M."/>
            <person name="Kwan J.C."/>
        </authorList>
    </citation>
    <scope>NUCLEOTIDE SEQUENCE [LARGE SCALE GENOMIC DNA]</scope>
</reference>
<organism evidence="9 10">
    <name type="scientific">Paracidovorax wautersii</name>
    <dbReference type="NCBI Taxonomy" id="1177982"/>
    <lineage>
        <taxon>Bacteria</taxon>
        <taxon>Pseudomonadati</taxon>
        <taxon>Pseudomonadota</taxon>
        <taxon>Betaproteobacteria</taxon>
        <taxon>Burkholderiales</taxon>
        <taxon>Comamonadaceae</taxon>
        <taxon>Paracidovorax</taxon>
    </lineage>
</organism>
<feature type="transmembrane region" description="Helical" evidence="7">
    <location>
        <begin position="30"/>
        <end position="47"/>
    </location>
</feature>
<evidence type="ECO:0000256" key="3">
    <source>
        <dbReference type="ARBA" id="ARBA00022692"/>
    </source>
</evidence>
<comment type="subunit">
    <text evidence="7">Heterodimer of a catalytic subunit (MsrP) and a heme-binding subunit (MsrQ).</text>
</comment>
<protein>
    <recommendedName>
        <fullName evidence="7">Protein-methionine-sulfoxide reductase heme-binding subunit MsrQ</fullName>
    </recommendedName>
    <alternativeName>
        <fullName evidence="7">Flavocytochrome MsrQ</fullName>
    </alternativeName>
</protein>
<dbReference type="HAMAP" id="MF_01207">
    <property type="entry name" value="MsrQ"/>
    <property type="match status" value="1"/>
</dbReference>
<keyword evidence="7" id="KW-0249">Electron transport</keyword>
<comment type="subcellular location">
    <subcellularLocation>
        <location evidence="7">Cell membrane</location>
        <topology evidence="7">Multi-pass membrane protein</topology>
    </subcellularLocation>
    <subcellularLocation>
        <location evidence="1">Membrane</location>
        <topology evidence="1">Multi-pass membrane protein</topology>
    </subcellularLocation>
</comment>
<dbReference type="GO" id="GO:0016679">
    <property type="term" value="F:oxidoreductase activity, acting on diphenols and related substances as donors"/>
    <property type="evidence" value="ECO:0007669"/>
    <property type="project" value="TreeGrafter"/>
</dbReference>
<sequence>MNAPLPSPRRAASKTPAGWRAALLHPAAKPVAFLLGLWPFLALLYGATSDTLGANPAEALIRSAGDWTLRFLCIGLAITPLRVWTRTPALARFRRMAGLFAFFYAVVHLLCYAWLDAGFDVAFIAGDIAQRPFILVGFLAVLGLLPLAATSFNRAVRWLGGRRWQRLHRLVYGIVLLGLLHFFWMRGGKNDFAEVAIYGAIIAVLLGWRVVRAWRAAPG</sequence>
<dbReference type="PANTHER" id="PTHR36964">
    <property type="entry name" value="PROTEIN-METHIONINE-SULFOXIDE REDUCTASE HEME-BINDING SUBUNIT MSRQ"/>
    <property type="match status" value="1"/>
</dbReference>
<comment type="cofactor">
    <cofactor evidence="7">
        <name>FMN</name>
        <dbReference type="ChEBI" id="CHEBI:58210"/>
    </cofactor>
    <text evidence="7">Binds 1 FMN per subunit.</text>
</comment>
<comment type="cofactor">
    <cofactor evidence="7">
        <name>heme b</name>
        <dbReference type="ChEBI" id="CHEBI:60344"/>
    </cofactor>
    <text evidence="7">Binds 1 heme b (iron(II)-protoporphyrin IX) group per subunit.</text>
</comment>
<keyword evidence="7" id="KW-0285">Flavoprotein</keyword>
<evidence type="ECO:0000259" key="8">
    <source>
        <dbReference type="Pfam" id="PF01794"/>
    </source>
</evidence>
<dbReference type="GO" id="GO:0005886">
    <property type="term" value="C:plasma membrane"/>
    <property type="evidence" value="ECO:0007669"/>
    <property type="project" value="UniProtKB-SubCell"/>
</dbReference>
<evidence type="ECO:0000313" key="9">
    <source>
        <dbReference type="EMBL" id="KAF1022394.1"/>
    </source>
</evidence>
<dbReference type="AlphaFoldDB" id="A0A7V8JQY5"/>
<keyword evidence="7" id="KW-1003">Cell membrane</keyword>
<dbReference type="Pfam" id="PF01794">
    <property type="entry name" value="Ferric_reduct"/>
    <property type="match status" value="1"/>
</dbReference>
<accession>A0A7V8JQY5</accession>
<comment type="similarity">
    <text evidence="7">Belongs to the MsrQ family.</text>
</comment>
<comment type="caution">
    <text evidence="9">The sequence shown here is derived from an EMBL/GenBank/DDBJ whole genome shotgun (WGS) entry which is preliminary data.</text>
</comment>
<feature type="transmembrane region" description="Helical" evidence="7">
    <location>
        <begin position="96"/>
        <end position="115"/>
    </location>
</feature>
<keyword evidence="5 7" id="KW-0408">Iron</keyword>
<feature type="transmembrane region" description="Helical" evidence="7">
    <location>
        <begin position="67"/>
        <end position="84"/>
    </location>
</feature>
<dbReference type="EMBL" id="WNDQ01000012">
    <property type="protein sequence ID" value="KAF1022394.1"/>
    <property type="molecule type" value="Genomic_DNA"/>
</dbReference>
<keyword evidence="4 7" id="KW-1133">Transmembrane helix</keyword>